<dbReference type="EMBL" id="JBHRVV010000001">
    <property type="protein sequence ID" value="MFC3458730.1"/>
    <property type="molecule type" value="Genomic_DNA"/>
</dbReference>
<evidence type="ECO:0000256" key="2">
    <source>
        <dbReference type="SAM" id="Phobius"/>
    </source>
</evidence>
<dbReference type="InterPro" id="IPR010559">
    <property type="entry name" value="Sig_transdc_His_kin_internal"/>
</dbReference>
<dbReference type="GO" id="GO:0004673">
    <property type="term" value="F:protein histidine kinase activity"/>
    <property type="evidence" value="ECO:0007669"/>
    <property type="project" value="UniProtKB-EC"/>
</dbReference>
<feature type="region of interest" description="Disordered" evidence="1">
    <location>
        <begin position="304"/>
        <end position="325"/>
    </location>
</feature>
<dbReference type="InterPro" id="IPR050640">
    <property type="entry name" value="Bact_2-comp_sensor_kinase"/>
</dbReference>
<dbReference type="EC" id="2.7.13.3" evidence="4"/>
<gene>
    <name evidence="4" type="ORF">ACFOPH_10815</name>
</gene>
<dbReference type="Proteomes" id="UP001595665">
    <property type="component" value="Unassembled WGS sequence"/>
</dbReference>
<keyword evidence="4" id="KW-0808">Transferase</keyword>
<feature type="transmembrane region" description="Helical" evidence="2">
    <location>
        <begin position="41"/>
        <end position="57"/>
    </location>
</feature>
<feature type="transmembrane region" description="Helical" evidence="2">
    <location>
        <begin position="77"/>
        <end position="97"/>
    </location>
</feature>
<organism evidence="4 5">
    <name type="scientific">Massilia haematophila</name>
    <dbReference type="NCBI Taxonomy" id="457923"/>
    <lineage>
        <taxon>Bacteria</taxon>
        <taxon>Pseudomonadati</taxon>
        <taxon>Pseudomonadota</taxon>
        <taxon>Betaproteobacteria</taxon>
        <taxon>Burkholderiales</taxon>
        <taxon>Oxalobacteraceae</taxon>
        <taxon>Telluria group</taxon>
        <taxon>Massilia</taxon>
    </lineage>
</organism>
<dbReference type="RefSeq" id="WP_379735205.1">
    <property type="nucleotide sequence ID" value="NZ_JBHRVV010000001.1"/>
</dbReference>
<dbReference type="InterPro" id="IPR036890">
    <property type="entry name" value="HATPase_C_sf"/>
</dbReference>
<feature type="domain" description="Signal transduction histidine kinase internal region" evidence="3">
    <location>
        <begin position="162"/>
        <end position="240"/>
    </location>
</feature>
<keyword evidence="2" id="KW-1133">Transmembrane helix</keyword>
<protein>
    <submittedName>
        <fullName evidence="4">Sensor histidine kinase</fullName>
        <ecNumber evidence="4">2.7.13.3</ecNumber>
    </submittedName>
</protein>
<dbReference type="Gene3D" id="3.30.565.10">
    <property type="entry name" value="Histidine kinase-like ATPase, C-terminal domain"/>
    <property type="match status" value="1"/>
</dbReference>
<name>A0ABV7PJA5_9BURK</name>
<dbReference type="SUPFAM" id="SSF55874">
    <property type="entry name" value="ATPase domain of HSP90 chaperone/DNA topoisomerase II/histidine kinase"/>
    <property type="match status" value="1"/>
</dbReference>
<feature type="transmembrane region" description="Helical" evidence="2">
    <location>
        <begin position="117"/>
        <end position="139"/>
    </location>
</feature>
<proteinExistence type="predicted"/>
<sequence>MLSTRNTRVVVCAWCLFWALMTLIAIQDYRRDGGSALWQPLLWEGSSALVISLLWLVQRRATARHAGLLDRPWRWFALQAAWLPMYWLAFVPLVFGIRHAVYALAGQVYRHDPWPQLFVYEISKVSLFVCLFTVIAFGLQSWRRMLEERLRLERATALLRQAELQRLAQQVQPHFLFNALNTISSLMHTDVDKADATLVRLCELLRATLQAGEQAQSPLAAELGLARAYAEVMSARFGNRVRLDWRVGDELLPLPLPALSLQPLLENVFKLTVEQRQAPTSIAVSALRDGADLVVRVEDDAGTLAGAPADTDDGAEDGAEDGGRRGGVGLANLRARLDKLYGPGATLTLSQLAPAGVRAEMRLPCAS</sequence>
<dbReference type="PANTHER" id="PTHR34220">
    <property type="entry name" value="SENSOR HISTIDINE KINASE YPDA"/>
    <property type="match status" value="1"/>
</dbReference>
<keyword evidence="5" id="KW-1185">Reference proteome</keyword>
<evidence type="ECO:0000313" key="5">
    <source>
        <dbReference type="Proteomes" id="UP001595665"/>
    </source>
</evidence>
<dbReference type="PANTHER" id="PTHR34220:SF9">
    <property type="entry name" value="SIGNAL TRANSDUCTION HISTIDINE KINASE INTERNAL REGION DOMAIN-CONTAINING PROTEIN"/>
    <property type="match status" value="1"/>
</dbReference>
<dbReference type="Pfam" id="PF06580">
    <property type="entry name" value="His_kinase"/>
    <property type="match status" value="1"/>
</dbReference>
<evidence type="ECO:0000313" key="4">
    <source>
        <dbReference type="EMBL" id="MFC3458730.1"/>
    </source>
</evidence>
<reference evidence="5" key="1">
    <citation type="journal article" date="2019" name="Int. J. Syst. Evol. Microbiol.">
        <title>The Global Catalogue of Microorganisms (GCM) 10K type strain sequencing project: providing services to taxonomists for standard genome sequencing and annotation.</title>
        <authorList>
            <consortium name="The Broad Institute Genomics Platform"/>
            <consortium name="The Broad Institute Genome Sequencing Center for Infectious Disease"/>
            <person name="Wu L."/>
            <person name="Ma J."/>
        </authorList>
    </citation>
    <scope>NUCLEOTIDE SEQUENCE [LARGE SCALE GENOMIC DNA]</scope>
    <source>
        <strain evidence="5">CCM 7480</strain>
    </source>
</reference>
<keyword evidence="2" id="KW-0472">Membrane</keyword>
<keyword evidence="2" id="KW-0812">Transmembrane</keyword>
<evidence type="ECO:0000256" key="1">
    <source>
        <dbReference type="SAM" id="MobiDB-lite"/>
    </source>
</evidence>
<comment type="caution">
    <text evidence="4">The sequence shown here is derived from an EMBL/GenBank/DDBJ whole genome shotgun (WGS) entry which is preliminary data.</text>
</comment>
<feature type="compositionally biased region" description="Acidic residues" evidence="1">
    <location>
        <begin position="310"/>
        <end position="320"/>
    </location>
</feature>
<evidence type="ECO:0000259" key="3">
    <source>
        <dbReference type="Pfam" id="PF06580"/>
    </source>
</evidence>
<accession>A0ABV7PJA5</accession>
<keyword evidence="4" id="KW-0418">Kinase</keyword>